<evidence type="ECO:0000256" key="4">
    <source>
        <dbReference type="SAM" id="SignalP"/>
    </source>
</evidence>
<dbReference type="PROSITE" id="PS51257">
    <property type="entry name" value="PROKAR_LIPOPROTEIN"/>
    <property type="match status" value="1"/>
</dbReference>
<dbReference type="RefSeq" id="WP_124951838.1">
    <property type="nucleotide sequence ID" value="NZ_RRCM01000001.1"/>
</dbReference>
<comment type="caution">
    <text evidence="6">The sequence shown here is derived from an EMBL/GenBank/DDBJ whole genome shotgun (WGS) entry which is preliminary data.</text>
</comment>
<name>A0A3P3Q7P0_9FIRM</name>
<dbReference type="EMBL" id="RRCM01000001">
    <property type="protein sequence ID" value="RRJ16433.1"/>
    <property type="molecule type" value="Genomic_DNA"/>
</dbReference>
<feature type="compositionally biased region" description="Polar residues" evidence="3">
    <location>
        <begin position="33"/>
        <end position="49"/>
    </location>
</feature>
<evidence type="ECO:0000313" key="7">
    <source>
        <dbReference type="Proteomes" id="UP000276982"/>
    </source>
</evidence>
<evidence type="ECO:0000256" key="1">
    <source>
        <dbReference type="ARBA" id="ARBA00004196"/>
    </source>
</evidence>
<sequence length="399" mass="42925">MKLKKLCAFVLAGMMAVSLAACTDGNGPEPSKDAQSQTESSNAESGSQKTDAKGNKIGISMPTKSLERWNRDGSYLEKEFEKAGYNVSLTYSDNKIDQQVKDIEGLIADKVDLLVVAAIDGESLAQVLSEAKNQNIPVIAYDRLIMNTDAISYYVSFDNYTVGKLQGEFVADKLGLANAGDKKFNVEFTGGDPADNNAKFFFNGAMDVIKPYIDKGTVVVPSGQTTFEQVGTAQWDTSKALSRFQNILGSYYSNGTRLDAAICSNDSTALGVTQAIQSDYAGNNEIIITGQDGDEANLANIIDGKQTMTVYKAVANEAVATLNLGEAILKGEKPDASLIEKSGWSFDCTYDTSSYNNGSAVIPSYLLVPVTVTKDNIQKELIDTGYYTMGSDGYPHPVQ</sequence>
<evidence type="ECO:0000256" key="2">
    <source>
        <dbReference type="ARBA" id="ARBA00022729"/>
    </source>
</evidence>
<evidence type="ECO:0000256" key="3">
    <source>
        <dbReference type="SAM" id="MobiDB-lite"/>
    </source>
</evidence>
<comment type="subcellular location">
    <subcellularLocation>
        <location evidence="1">Cell envelope</location>
    </subcellularLocation>
</comment>
<keyword evidence="2 4" id="KW-0732">Signal</keyword>
<dbReference type="PANTHER" id="PTHR30036:SF1">
    <property type="entry name" value="D-XYLOSE-BINDING PERIPLASMIC PROTEIN"/>
    <property type="match status" value="1"/>
</dbReference>
<accession>A0A3P3Q7P0</accession>
<dbReference type="InterPro" id="IPR025997">
    <property type="entry name" value="SBP_2_dom"/>
</dbReference>
<reference evidence="6 7" key="1">
    <citation type="submission" date="2018-11" db="EMBL/GenBank/DDBJ databases">
        <title>Genome sequencing of Lachnoanaerobaculum orale DSM 24553T.</title>
        <authorList>
            <person name="Kook J.-K."/>
            <person name="Park S.-N."/>
            <person name="Lim Y.K."/>
        </authorList>
    </citation>
    <scope>NUCLEOTIDE SEQUENCE [LARGE SCALE GENOMIC DNA]</scope>
    <source>
        <strain evidence="6 7">DSM 24553</strain>
    </source>
</reference>
<dbReference type="PANTHER" id="PTHR30036">
    <property type="entry name" value="D-XYLOSE-BINDING PERIPLASMIC PROTEIN"/>
    <property type="match status" value="1"/>
</dbReference>
<dbReference type="Pfam" id="PF13407">
    <property type="entry name" value="Peripla_BP_4"/>
    <property type="match status" value="1"/>
</dbReference>
<dbReference type="GO" id="GO:0030246">
    <property type="term" value="F:carbohydrate binding"/>
    <property type="evidence" value="ECO:0007669"/>
    <property type="project" value="TreeGrafter"/>
</dbReference>
<dbReference type="SUPFAM" id="SSF53822">
    <property type="entry name" value="Periplasmic binding protein-like I"/>
    <property type="match status" value="1"/>
</dbReference>
<proteinExistence type="predicted"/>
<feature type="domain" description="Periplasmic binding protein" evidence="5">
    <location>
        <begin position="57"/>
        <end position="333"/>
    </location>
</feature>
<keyword evidence="7" id="KW-1185">Reference proteome</keyword>
<organism evidence="6 7">
    <name type="scientific">Lachnoanaerobaculum orale</name>
    <dbReference type="NCBI Taxonomy" id="979627"/>
    <lineage>
        <taxon>Bacteria</taxon>
        <taxon>Bacillati</taxon>
        <taxon>Bacillota</taxon>
        <taxon>Clostridia</taxon>
        <taxon>Lachnospirales</taxon>
        <taxon>Lachnospiraceae</taxon>
        <taxon>Lachnoanaerobaculum</taxon>
    </lineage>
</organism>
<dbReference type="Proteomes" id="UP000276982">
    <property type="component" value="Unassembled WGS sequence"/>
</dbReference>
<feature type="chain" id="PRO_5018225746" evidence="4">
    <location>
        <begin position="21"/>
        <end position="399"/>
    </location>
</feature>
<feature type="region of interest" description="Disordered" evidence="3">
    <location>
        <begin position="25"/>
        <end position="58"/>
    </location>
</feature>
<evidence type="ECO:0000259" key="5">
    <source>
        <dbReference type="Pfam" id="PF13407"/>
    </source>
</evidence>
<dbReference type="CDD" id="cd19994">
    <property type="entry name" value="PBP1_ChvE"/>
    <property type="match status" value="1"/>
</dbReference>
<gene>
    <name evidence="6" type="ORF">EHW90_05420</name>
</gene>
<dbReference type="AlphaFoldDB" id="A0A3P3Q7P0"/>
<protein>
    <submittedName>
        <fullName evidence="6">Sugar ABC transporter substrate-binding protein</fullName>
    </submittedName>
</protein>
<feature type="signal peptide" evidence="4">
    <location>
        <begin position="1"/>
        <end position="20"/>
    </location>
</feature>
<dbReference type="GO" id="GO:0030288">
    <property type="term" value="C:outer membrane-bounded periplasmic space"/>
    <property type="evidence" value="ECO:0007669"/>
    <property type="project" value="TreeGrafter"/>
</dbReference>
<evidence type="ECO:0000313" key="6">
    <source>
        <dbReference type="EMBL" id="RRJ16433.1"/>
    </source>
</evidence>
<dbReference type="InterPro" id="IPR028082">
    <property type="entry name" value="Peripla_BP_I"/>
</dbReference>
<dbReference type="InterPro" id="IPR050555">
    <property type="entry name" value="Bact_Solute-Bind_Prot2"/>
</dbReference>
<dbReference type="Gene3D" id="3.40.50.2300">
    <property type="match status" value="2"/>
</dbReference>